<dbReference type="InterPro" id="IPR050259">
    <property type="entry name" value="SDR"/>
</dbReference>
<comment type="caution">
    <text evidence="2">The sequence shown here is derived from an EMBL/GenBank/DDBJ whole genome shotgun (WGS) entry which is preliminary data.</text>
</comment>
<dbReference type="PRINTS" id="PR00081">
    <property type="entry name" value="GDHRDH"/>
</dbReference>
<organism evidence="2 3">
    <name type="scientific">Noviherbaspirillum aridicola</name>
    <dbReference type="NCBI Taxonomy" id="2849687"/>
    <lineage>
        <taxon>Bacteria</taxon>
        <taxon>Pseudomonadati</taxon>
        <taxon>Pseudomonadota</taxon>
        <taxon>Betaproteobacteria</taxon>
        <taxon>Burkholderiales</taxon>
        <taxon>Oxalobacteraceae</taxon>
        <taxon>Noviherbaspirillum</taxon>
    </lineage>
</organism>
<accession>A0ABQ4Q538</accession>
<gene>
    <name evidence="2" type="ORF">NCCP691_22420</name>
</gene>
<name>A0ABQ4Q538_9BURK</name>
<dbReference type="EMBL" id="BPMK01000009">
    <property type="protein sequence ID" value="GIZ52228.1"/>
    <property type="molecule type" value="Genomic_DNA"/>
</dbReference>
<protein>
    <submittedName>
        <fullName evidence="2">3-oxoacyl-ACP reductase</fullName>
    </submittedName>
</protein>
<keyword evidence="3" id="KW-1185">Reference proteome</keyword>
<dbReference type="InterPro" id="IPR036291">
    <property type="entry name" value="NAD(P)-bd_dom_sf"/>
</dbReference>
<dbReference type="RefSeq" id="WP_220808390.1">
    <property type="nucleotide sequence ID" value="NZ_BPMK01000009.1"/>
</dbReference>
<dbReference type="Pfam" id="PF13561">
    <property type="entry name" value="adh_short_C2"/>
    <property type="match status" value="1"/>
</dbReference>
<dbReference type="PANTHER" id="PTHR42879">
    <property type="entry name" value="3-OXOACYL-(ACYL-CARRIER-PROTEIN) REDUCTASE"/>
    <property type="match status" value="1"/>
</dbReference>
<evidence type="ECO:0000256" key="1">
    <source>
        <dbReference type="ARBA" id="ARBA00006484"/>
    </source>
</evidence>
<dbReference type="InterPro" id="IPR002347">
    <property type="entry name" value="SDR_fam"/>
</dbReference>
<evidence type="ECO:0000313" key="2">
    <source>
        <dbReference type="EMBL" id="GIZ52228.1"/>
    </source>
</evidence>
<evidence type="ECO:0000313" key="3">
    <source>
        <dbReference type="Proteomes" id="UP000887222"/>
    </source>
</evidence>
<proteinExistence type="inferred from homology"/>
<dbReference type="Gene3D" id="3.40.50.720">
    <property type="entry name" value="NAD(P)-binding Rossmann-like Domain"/>
    <property type="match status" value="1"/>
</dbReference>
<comment type="similarity">
    <text evidence="1">Belongs to the short-chain dehydrogenases/reductases (SDR) family.</text>
</comment>
<dbReference type="PANTHER" id="PTHR42879:SF6">
    <property type="entry name" value="NADPH-DEPENDENT REDUCTASE BACG"/>
    <property type="match status" value="1"/>
</dbReference>
<dbReference type="SUPFAM" id="SSF51735">
    <property type="entry name" value="NAD(P)-binding Rossmann-fold domains"/>
    <property type="match status" value="1"/>
</dbReference>
<dbReference type="Proteomes" id="UP000887222">
    <property type="component" value="Unassembled WGS sequence"/>
</dbReference>
<sequence length="232" mass="24813">MEKVALITAASRGMGAACARELARRGYRLVLMSRSQDIHALAAELGADALQGATDNPDDLRKLVTLAMDRHGRIDALVNNTGHPKKGPLLALGDDDWHAGLDLLLLNVVRLLRLVTPVMQAQRGGAIVNLSTFAAFEPSARFPISASLRAALAAFTKIYADEHARAGIRINNVLPGYIDSITQSEETVAAIPMGRQGTREEIAKTVAFLLSADAGYITGQNIRVDGGITRHV</sequence>
<reference evidence="2 3" key="1">
    <citation type="journal article" date="2022" name="Int. J. Syst. Evol. Microbiol.">
        <title>Noviherbaspirillum aridicola sp. nov., isolated from an arid soil in Pakistan.</title>
        <authorList>
            <person name="Khan I.U."/>
            <person name="Saqib M."/>
            <person name="Amin A."/>
            <person name="Hussain F."/>
            <person name="Li L."/>
            <person name="Liu Y.H."/>
            <person name="Fang B.Z."/>
            <person name="Ahmed I."/>
            <person name="Li W.J."/>
        </authorList>
    </citation>
    <scope>NUCLEOTIDE SEQUENCE [LARGE SCALE GENOMIC DNA]</scope>
    <source>
        <strain evidence="2 3">NCCP-691</strain>
    </source>
</reference>